<dbReference type="GO" id="GO:0080032">
    <property type="term" value="F:methyl jasmonate esterase activity"/>
    <property type="evidence" value="ECO:0007669"/>
    <property type="project" value="TreeGrafter"/>
</dbReference>
<dbReference type="PANTHER" id="PTHR10992">
    <property type="entry name" value="METHYLESTERASE FAMILY MEMBER"/>
    <property type="match status" value="1"/>
</dbReference>
<evidence type="ECO:0000313" key="2">
    <source>
        <dbReference type="Proteomes" id="UP001234787"/>
    </source>
</evidence>
<dbReference type="EMBL" id="BSEH01000950">
    <property type="protein sequence ID" value="GLJ59464.1"/>
    <property type="molecule type" value="Genomic_DNA"/>
</dbReference>
<dbReference type="Gene3D" id="3.40.50.1820">
    <property type="entry name" value="alpha/beta hydrolase"/>
    <property type="match status" value="1"/>
</dbReference>
<protein>
    <submittedName>
        <fullName evidence="1">Uncharacterized protein</fullName>
    </submittedName>
</protein>
<evidence type="ECO:0000313" key="1">
    <source>
        <dbReference type="EMBL" id="GLJ59464.1"/>
    </source>
</evidence>
<proteinExistence type="predicted"/>
<dbReference type="GO" id="GO:0080031">
    <property type="term" value="F:methyl salicylate esterase activity"/>
    <property type="evidence" value="ECO:0007669"/>
    <property type="project" value="TreeGrafter"/>
</dbReference>
<sequence length="174" mass="19488">MERFPHKIAAAVFVTAVMPLSGTTLPKLLKEIVSVIGGLGDSTFYYANGKENPATSFKFGTQFAREFLSQNSPSWDLTLWESPEKKCPIWQEPLLYTAKNYGSVRRIFVVSKVDKVIVEAFQRKMIAENPPQMVYEIEGSDHTVFFSMPLQLAEVLMKIANTSVKVKQSAADGF</sequence>
<dbReference type="SUPFAM" id="SSF53474">
    <property type="entry name" value="alpha/beta-Hydrolases"/>
    <property type="match status" value="1"/>
</dbReference>
<keyword evidence="2" id="KW-1185">Reference proteome</keyword>
<dbReference type="GO" id="GO:0009694">
    <property type="term" value="P:jasmonic acid metabolic process"/>
    <property type="evidence" value="ECO:0007669"/>
    <property type="project" value="TreeGrafter"/>
</dbReference>
<dbReference type="InterPro" id="IPR029058">
    <property type="entry name" value="AB_hydrolase_fold"/>
</dbReference>
<name>A0AAD3NT86_CRYJA</name>
<dbReference type="GO" id="GO:0080030">
    <property type="term" value="F:methyl indole-3-acetate esterase activity"/>
    <property type="evidence" value="ECO:0007669"/>
    <property type="project" value="TreeGrafter"/>
</dbReference>
<comment type="caution">
    <text evidence="1">The sequence shown here is derived from an EMBL/GenBank/DDBJ whole genome shotgun (WGS) entry which is preliminary data.</text>
</comment>
<dbReference type="Proteomes" id="UP001234787">
    <property type="component" value="Unassembled WGS sequence"/>
</dbReference>
<organism evidence="1 2">
    <name type="scientific">Cryptomeria japonica</name>
    <name type="common">Japanese cedar</name>
    <name type="synonym">Cupressus japonica</name>
    <dbReference type="NCBI Taxonomy" id="3369"/>
    <lineage>
        <taxon>Eukaryota</taxon>
        <taxon>Viridiplantae</taxon>
        <taxon>Streptophyta</taxon>
        <taxon>Embryophyta</taxon>
        <taxon>Tracheophyta</taxon>
        <taxon>Spermatophyta</taxon>
        <taxon>Pinopsida</taxon>
        <taxon>Pinidae</taxon>
        <taxon>Conifers II</taxon>
        <taxon>Cupressales</taxon>
        <taxon>Cupressaceae</taxon>
        <taxon>Cryptomeria</taxon>
    </lineage>
</organism>
<reference evidence="1" key="1">
    <citation type="submission" date="2022-12" db="EMBL/GenBank/DDBJ databases">
        <title>Chromosome-Level Genome Assembly of Japanese Cedar (Cryptomeriajaponica D. Don).</title>
        <authorList>
            <person name="Fujino T."/>
            <person name="Yamaguchi K."/>
            <person name="Yokoyama T."/>
            <person name="Hamanaka T."/>
            <person name="Harazono Y."/>
            <person name="Kamada H."/>
            <person name="Kobayashi W."/>
            <person name="Ujino-Ihara T."/>
            <person name="Uchiyama K."/>
            <person name="Matsumoto A."/>
            <person name="Izuno A."/>
            <person name="Tsumura Y."/>
            <person name="Toyoda A."/>
            <person name="Shigenobu S."/>
            <person name="Moriguchi Y."/>
            <person name="Ueno S."/>
            <person name="Kasahara M."/>
        </authorList>
    </citation>
    <scope>NUCLEOTIDE SEQUENCE</scope>
</reference>
<gene>
    <name evidence="1" type="ORF">SUGI_1509580</name>
</gene>
<dbReference type="GO" id="GO:0009696">
    <property type="term" value="P:salicylic acid metabolic process"/>
    <property type="evidence" value="ECO:0007669"/>
    <property type="project" value="TreeGrafter"/>
</dbReference>
<accession>A0AAD3NT86</accession>
<dbReference type="InterPro" id="IPR045889">
    <property type="entry name" value="MES/HNL"/>
</dbReference>
<dbReference type="AlphaFoldDB" id="A0AAD3NT86"/>
<dbReference type="PANTHER" id="PTHR10992:SF943">
    <property type="entry name" value="METHYLESTERASE 10"/>
    <property type="match status" value="1"/>
</dbReference>